<feature type="transmembrane region" description="Helical" evidence="10">
    <location>
        <begin position="112"/>
        <end position="133"/>
    </location>
</feature>
<dbReference type="PANTHER" id="PTHR30309:SF0">
    <property type="entry name" value="GLYCEROL-3-PHOSPHATE ACYLTRANSFERASE-RELATED"/>
    <property type="match status" value="1"/>
</dbReference>
<dbReference type="PANTHER" id="PTHR30309">
    <property type="entry name" value="INNER MEMBRANE PROTEIN YGIH"/>
    <property type="match status" value="1"/>
</dbReference>
<evidence type="ECO:0000256" key="8">
    <source>
        <dbReference type="ARBA" id="ARBA00023209"/>
    </source>
</evidence>
<organism evidence="11 12">
    <name type="scientific">Alkaliphilus flagellatus</name>
    <dbReference type="NCBI Taxonomy" id="2841507"/>
    <lineage>
        <taxon>Bacteria</taxon>
        <taxon>Bacillati</taxon>
        <taxon>Bacillota</taxon>
        <taxon>Clostridia</taxon>
        <taxon>Peptostreptococcales</taxon>
        <taxon>Natronincolaceae</taxon>
        <taxon>Alkaliphilus</taxon>
    </lineage>
</organism>
<dbReference type="EMBL" id="JAHLQK010000005">
    <property type="protein sequence ID" value="MBU5677322.1"/>
    <property type="molecule type" value="Genomic_DNA"/>
</dbReference>
<keyword evidence="11" id="KW-0012">Acyltransferase</keyword>
<name>A0ABS6G4B6_9FIRM</name>
<dbReference type="GO" id="GO:0004366">
    <property type="term" value="F:glycerol-3-phosphate O-acyltransferase activity"/>
    <property type="evidence" value="ECO:0007669"/>
    <property type="project" value="UniProtKB-EC"/>
</dbReference>
<evidence type="ECO:0000313" key="11">
    <source>
        <dbReference type="EMBL" id="MBU5677322.1"/>
    </source>
</evidence>
<dbReference type="Proteomes" id="UP000779508">
    <property type="component" value="Unassembled WGS sequence"/>
</dbReference>
<comment type="subunit">
    <text evidence="10">Probably interacts with PlsX.</text>
</comment>
<evidence type="ECO:0000256" key="7">
    <source>
        <dbReference type="ARBA" id="ARBA00023136"/>
    </source>
</evidence>
<keyword evidence="2 10" id="KW-0444">Lipid biosynthesis</keyword>
<evidence type="ECO:0000256" key="9">
    <source>
        <dbReference type="ARBA" id="ARBA00023264"/>
    </source>
</evidence>
<feature type="transmembrane region" description="Helical" evidence="10">
    <location>
        <begin position="153"/>
        <end position="173"/>
    </location>
</feature>
<reference evidence="11 12" key="1">
    <citation type="submission" date="2021-06" db="EMBL/GenBank/DDBJ databases">
        <authorList>
            <person name="Sun Q."/>
            <person name="Li D."/>
        </authorList>
    </citation>
    <scope>NUCLEOTIDE SEQUENCE [LARGE SCALE GENOMIC DNA]</scope>
    <source>
        <strain evidence="11 12">MSJ-5</strain>
    </source>
</reference>
<keyword evidence="5 10" id="KW-1133">Transmembrane helix</keyword>
<dbReference type="SMART" id="SM01207">
    <property type="entry name" value="G3P_acyltransf"/>
    <property type="match status" value="1"/>
</dbReference>
<dbReference type="RefSeq" id="WP_216418496.1">
    <property type="nucleotide sequence ID" value="NZ_JAHLQK010000005.1"/>
</dbReference>
<comment type="catalytic activity">
    <reaction evidence="10">
        <text>an acyl phosphate + sn-glycerol 3-phosphate = a 1-acyl-sn-glycero-3-phosphate + phosphate</text>
        <dbReference type="Rhea" id="RHEA:34075"/>
        <dbReference type="ChEBI" id="CHEBI:43474"/>
        <dbReference type="ChEBI" id="CHEBI:57597"/>
        <dbReference type="ChEBI" id="CHEBI:57970"/>
        <dbReference type="ChEBI" id="CHEBI:59918"/>
        <dbReference type="EC" id="2.3.1.275"/>
    </reaction>
</comment>
<accession>A0ABS6G4B6</accession>
<keyword evidence="4 10" id="KW-0812">Transmembrane</keyword>
<proteinExistence type="inferred from homology"/>
<keyword evidence="8 10" id="KW-0594">Phospholipid biosynthesis</keyword>
<keyword evidence="3 10" id="KW-0808">Transferase</keyword>
<dbReference type="HAMAP" id="MF_01043">
    <property type="entry name" value="PlsY"/>
    <property type="match status" value="1"/>
</dbReference>
<comment type="caution">
    <text evidence="11">The sequence shown here is derived from an EMBL/GenBank/DDBJ whole genome shotgun (WGS) entry which is preliminary data.</text>
</comment>
<comment type="pathway">
    <text evidence="10">Lipid metabolism; phospholipid metabolism.</text>
</comment>
<keyword evidence="12" id="KW-1185">Reference proteome</keyword>
<comment type="similarity">
    <text evidence="10">Belongs to the PlsY family.</text>
</comment>
<evidence type="ECO:0000256" key="5">
    <source>
        <dbReference type="ARBA" id="ARBA00022989"/>
    </source>
</evidence>
<keyword evidence="9 10" id="KW-1208">Phospholipid metabolism</keyword>
<gene>
    <name evidence="10 11" type="primary">plsY</name>
    <name evidence="11" type="ORF">KQI88_12945</name>
</gene>
<dbReference type="EC" id="2.3.1.275" evidence="10"/>
<evidence type="ECO:0000256" key="2">
    <source>
        <dbReference type="ARBA" id="ARBA00022516"/>
    </source>
</evidence>
<keyword evidence="1 10" id="KW-1003">Cell membrane</keyword>
<feature type="transmembrane region" description="Helical" evidence="10">
    <location>
        <begin position="49"/>
        <end position="73"/>
    </location>
</feature>
<evidence type="ECO:0000256" key="3">
    <source>
        <dbReference type="ARBA" id="ARBA00022679"/>
    </source>
</evidence>
<evidence type="ECO:0000256" key="1">
    <source>
        <dbReference type="ARBA" id="ARBA00022475"/>
    </source>
</evidence>
<keyword evidence="6 10" id="KW-0443">Lipid metabolism</keyword>
<feature type="transmembrane region" description="Helical" evidence="10">
    <location>
        <begin position="6"/>
        <end position="28"/>
    </location>
</feature>
<comment type="subcellular location">
    <subcellularLocation>
        <location evidence="10">Cell membrane</location>
        <topology evidence="10">Multi-pass membrane protein</topology>
    </subcellularLocation>
</comment>
<evidence type="ECO:0000313" key="12">
    <source>
        <dbReference type="Proteomes" id="UP000779508"/>
    </source>
</evidence>
<sequence>MWGNLLLILIAYFIGNFSTSYFVGKLFAKIDIRDHGSGNAGSTNVLRTLGIKAAACTFLGDLFKGVLAVYLGNKFGGETLALACGVSVVIGHNWPVFLGFKGGKGIATTIGVALTIKPFVALICISIGVVILYKYKYVSLASIVAISLLPFTIVIYGLNYLLFGLILALSAIYRHRENIKRLLAGNERKIGEKSRVK</sequence>
<evidence type="ECO:0000256" key="4">
    <source>
        <dbReference type="ARBA" id="ARBA00022692"/>
    </source>
</evidence>
<evidence type="ECO:0000256" key="6">
    <source>
        <dbReference type="ARBA" id="ARBA00023098"/>
    </source>
</evidence>
<keyword evidence="7 10" id="KW-0472">Membrane</keyword>
<dbReference type="Pfam" id="PF02660">
    <property type="entry name" value="G3P_acyltransf"/>
    <property type="match status" value="1"/>
</dbReference>
<dbReference type="NCBIfam" id="TIGR00023">
    <property type="entry name" value="glycerol-3-phosphate 1-O-acyltransferase PlsY"/>
    <property type="match status" value="1"/>
</dbReference>
<feature type="transmembrane region" description="Helical" evidence="10">
    <location>
        <begin position="79"/>
        <end position="100"/>
    </location>
</feature>
<comment type="function">
    <text evidence="10">Catalyzes the transfer of an acyl group from acyl-phosphate (acyl-PO(4)) to glycerol-3-phosphate (G3P) to form lysophosphatidic acid (LPA). This enzyme utilizes acyl-phosphate as fatty acyl donor, but not acyl-CoA or acyl-ACP.</text>
</comment>
<dbReference type="InterPro" id="IPR003811">
    <property type="entry name" value="G3P_acylTferase_PlsY"/>
</dbReference>
<evidence type="ECO:0000256" key="10">
    <source>
        <dbReference type="HAMAP-Rule" id="MF_01043"/>
    </source>
</evidence>
<protein>
    <recommendedName>
        <fullName evidence="10">Glycerol-3-phosphate acyltransferase</fullName>
    </recommendedName>
    <alternativeName>
        <fullName evidence="10">Acyl-PO4 G3P acyltransferase</fullName>
    </alternativeName>
    <alternativeName>
        <fullName evidence="10">Acyl-phosphate--glycerol-3-phosphate acyltransferase</fullName>
    </alternativeName>
    <alternativeName>
        <fullName evidence="10">G3P acyltransferase</fullName>
        <shortName evidence="10">GPAT</shortName>
        <ecNumber evidence="10">2.3.1.275</ecNumber>
    </alternativeName>
    <alternativeName>
        <fullName evidence="10">Lysophosphatidic acid synthase</fullName>
        <shortName evidence="10">LPA synthase</shortName>
    </alternativeName>
</protein>